<keyword evidence="2" id="KW-1185">Reference proteome</keyword>
<accession>A0ACC1IA49</accession>
<dbReference type="Proteomes" id="UP001150581">
    <property type="component" value="Unassembled WGS sequence"/>
</dbReference>
<protein>
    <submittedName>
        <fullName evidence="1">Uncharacterized protein</fullName>
    </submittedName>
</protein>
<organism evidence="1 2">
    <name type="scientific">Kickxella alabastrina</name>
    <dbReference type="NCBI Taxonomy" id="61397"/>
    <lineage>
        <taxon>Eukaryota</taxon>
        <taxon>Fungi</taxon>
        <taxon>Fungi incertae sedis</taxon>
        <taxon>Zoopagomycota</taxon>
        <taxon>Kickxellomycotina</taxon>
        <taxon>Kickxellomycetes</taxon>
        <taxon>Kickxellales</taxon>
        <taxon>Kickxellaceae</taxon>
        <taxon>Kickxella</taxon>
    </lineage>
</organism>
<dbReference type="EMBL" id="JANBPG010001177">
    <property type="protein sequence ID" value="KAJ1891340.1"/>
    <property type="molecule type" value="Genomic_DNA"/>
</dbReference>
<evidence type="ECO:0000313" key="2">
    <source>
        <dbReference type="Proteomes" id="UP001150581"/>
    </source>
</evidence>
<sequence>YEGKNVNQDDGGAGGWRTQRGGAAGIEGNFKKLAVSDGQRTVRGFNDREQQQDQQDQQNKQDQQNQLQNQGQQSRPQDNPRYKTKLCEKFEREGECPYHHKCVFAHGESEMRVREVTPTTPSFKNVSEEKPRERPAQSSYQQQPQYNQQQQQPQQIQRPQQLQQKQPIQQGFRSQQPQFFQAQSFQQQNPNQDQNQNQSQSQSQQPRTPQGAAPKFNDNPLYKTRPCQRFAEQGACPYGEKCQFAHGEAELRVTPEQPVQVKSPRDVQYPPRTTNDQGPNGFNRNFANQSQTWRKGGFEGTSERAQIPNFTRNASWSNTTNTQAAVGSPSISDEGSLNFRFAANVQSPTAASGSDSEFKAPLAAPIVTPVPQKIPTPSSAKAVPTGAPVKRQQEMVKLGSLKKDASGEKPWIKVLEVNDQVLQQMGSPLADSVASNETPKQKQISKTIELENRLTKELIESFAKASIGDQEPTLQAAFKEITHTEFRNNLGKQQLLNVAISALFAPCKAVGVSETVSRKSELLSKIVTKPQDQALMLNSWQRLLADDEHAAAWQKKASEVLGALYKASLLDEDVFTAWFTKKNSEDRSPAISAMVPFANWLATAEEE</sequence>
<evidence type="ECO:0000313" key="1">
    <source>
        <dbReference type="EMBL" id="KAJ1891340.1"/>
    </source>
</evidence>
<gene>
    <name evidence="1" type="ORF">LPJ66_006974</name>
</gene>
<feature type="non-terminal residue" evidence="1">
    <location>
        <position position="1"/>
    </location>
</feature>
<proteinExistence type="predicted"/>
<comment type="caution">
    <text evidence="1">The sequence shown here is derived from an EMBL/GenBank/DDBJ whole genome shotgun (WGS) entry which is preliminary data.</text>
</comment>
<reference evidence="1" key="1">
    <citation type="submission" date="2022-07" db="EMBL/GenBank/DDBJ databases">
        <title>Phylogenomic reconstructions and comparative analyses of Kickxellomycotina fungi.</title>
        <authorList>
            <person name="Reynolds N.K."/>
            <person name="Stajich J.E."/>
            <person name="Barry K."/>
            <person name="Grigoriev I.V."/>
            <person name="Crous P."/>
            <person name="Smith M.E."/>
        </authorList>
    </citation>
    <scope>NUCLEOTIDE SEQUENCE</scope>
    <source>
        <strain evidence="1">Benny 63K</strain>
    </source>
</reference>
<name>A0ACC1IA49_9FUNG</name>